<proteinExistence type="predicted"/>
<dbReference type="Proteomes" id="UP001205601">
    <property type="component" value="Unassembled WGS sequence"/>
</dbReference>
<dbReference type="SUPFAM" id="SSF46785">
    <property type="entry name" value="Winged helix' DNA-binding domain"/>
    <property type="match status" value="1"/>
</dbReference>
<evidence type="ECO:0000313" key="3">
    <source>
        <dbReference type="Proteomes" id="UP001205601"/>
    </source>
</evidence>
<evidence type="ECO:0000313" key="2">
    <source>
        <dbReference type="EMBL" id="MCT8328491.1"/>
    </source>
</evidence>
<accession>A0ABT2NHW3</accession>
<dbReference type="PRINTS" id="PR00778">
    <property type="entry name" value="HTHARSR"/>
</dbReference>
<dbReference type="EMBL" id="JAOCQF010000001">
    <property type="protein sequence ID" value="MCT8328491.1"/>
    <property type="molecule type" value="Genomic_DNA"/>
</dbReference>
<dbReference type="CDD" id="cd00090">
    <property type="entry name" value="HTH_ARSR"/>
    <property type="match status" value="1"/>
</dbReference>
<protein>
    <submittedName>
        <fullName evidence="2">Metalloregulator ArsR/SmtB family transcription factor</fullName>
    </submittedName>
</protein>
<dbReference type="InterPro" id="IPR001845">
    <property type="entry name" value="HTH_ArsR_DNA-bd_dom"/>
</dbReference>
<reference evidence="3" key="1">
    <citation type="submission" date="2023-07" db="EMBL/GenBank/DDBJ databases">
        <title>Defluviimonas sediminis sp. nov., isolated from mangrove sediment.</title>
        <authorList>
            <person name="Liu L."/>
            <person name="Li J."/>
            <person name="Huang Y."/>
            <person name="Pan J."/>
            <person name="Li M."/>
        </authorList>
    </citation>
    <scope>NUCLEOTIDE SEQUENCE [LARGE SCALE GENOMIC DNA]</scope>
    <source>
        <strain evidence="3">FT324</strain>
    </source>
</reference>
<dbReference type="Gene3D" id="1.10.10.10">
    <property type="entry name" value="Winged helix-like DNA-binding domain superfamily/Winged helix DNA-binding domain"/>
    <property type="match status" value="1"/>
</dbReference>
<dbReference type="RefSeq" id="WP_261493921.1">
    <property type="nucleotide sequence ID" value="NZ_JAOCQF010000001.1"/>
</dbReference>
<dbReference type="PANTHER" id="PTHR38600">
    <property type="entry name" value="TRANSCRIPTIONAL REGULATORY PROTEIN"/>
    <property type="match status" value="1"/>
</dbReference>
<gene>
    <name evidence="2" type="ORF">N5I32_03080</name>
</gene>
<comment type="caution">
    <text evidence="2">The sequence shown here is derived from an EMBL/GenBank/DDBJ whole genome shotgun (WGS) entry which is preliminary data.</text>
</comment>
<sequence>MNLSPGQLDILFQALGDPTRRAILERLARGPATVTELAAPFDMALPSFLAHVRRLEASGLVDTAKDGRVRTVTLVPGAFTPVRSWLDEQRALWEGRLDRLDDYVTRLMKERADGPRSED</sequence>
<dbReference type="SMART" id="SM00418">
    <property type="entry name" value="HTH_ARSR"/>
    <property type="match status" value="1"/>
</dbReference>
<dbReference type="PROSITE" id="PS50987">
    <property type="entry name" value="HTH_ARSR_2"/>
    <property type="match status" value="1"/>
</dbReference>
<dbReference type="PANTHER" id="PTHR38600:SF2">
    <property type="entry name" value="SLL0088 PROTEIN"/>
    <property type="match status" value="1"/>
</dbReference>
<name>A0ABT2NHW3_9RHOB</name>
<dbReference type="NCBIfam" id="NF033788">
    <property type="entry name" value="HTH_metalloreg"/>
    <property type="match status" value="1"/>
</dbReference>
<dbReference type="InterPro" id="IPR011991">
    <property type="entry name" value="ArsR-like_HTH"/>
</dbReference>
<organism evidence="2 3">
    <name type="scientific">Albidovulum sediminis</name>
    <dbReference type="NCBI Taxonomy" id="3066345"/>
    <lineage>
        <taxon>Bacteria</taxon>
        <taxon>Pseudomonadati</taxon>
        <taxon>Pseudomonadota</taxon>
        <taxon>Alphaproteobacteria</taxon>
        <taxon>Rhodobacterales</taxon>
        <taxon>Paracoccaceae</taxon>
        <taxon>Albidovulum</taxon>
    </lineage>
</organism>
<keyword evidence="3" id="KW-1185">Reference proteome</keyword>
<dbReference type="Pfam" id="PF12840">
    <property type="entry name" value="HTH_20"/>
    <property type="match status" value="1"/>
</dbReference>
<feature type="domain" description="HTH arsR-type" evidence="1">
    <location>
        <begin position="1"/>
        <end position="94"/>
    </location>
</feature>
<evidence type="ECO:0000259" key="1">
    <source>
        <dbReference type="PROSITE" id="PS50987"/>
    </source>
</evidence>
<dbReference type="InterPro" id="IPR036388">
    <property type="entry name" value="WH-like_DNA-bd_sf"/>
</dbReference>
<dbReference type="InterPro" id="IPR036390">
    <property type="entry name" value="WH_DNA-bd_sf"/>
</dbReference>